<dbReference type="CDD" id="cd12807">
    <property type="entry name" value="Esterase_713"/>
    <property type="match status" value="1"/>
</dbReference>
<keyword evidence="1" id="KW-0732">Signal</keyword>
<dbReference type="SUPFAM" id="SSF53474">
    <property type="entry name" value="alpha/beta-Hydrolases"/>
    <property type="match status" value="1"/>
</dbReference>
<reference evidence="2 3" key="1">
    <citation type="submission" date="2017-05" db="EMBL/GenBank/DDBJ databases">
        <title>Complete and WGS of Bordetella genogroups.</title>
        <authorList>
            <person name="Spilker T."/>
            <person name="LiPuma J."/>
        </authorList>
    </citation>
    <scope>NUCLEOTIDE SEQUENCE [LARGE SCALE GENOMIC DNA]</scope>
    <source>
        <strain evidence="2 3">AU19157</strain>
    </source>
</reference>
<dbReference type="EMBL" id="CP021108">
    <property type="protein sequence ID" value="ARP80085.1"/>
    <property type="molecule type" value="Genomic_DNA"/>
</dbReference>
<dbReference type="OrthoDB" id="7820973at2"/>
<keyword evidence="3" id="KW-1185">Reference proteome</keyword>
<proteinExistence type="predicted"/>
<protein>
    <submittedName>
        <fullName evidence="2">Lysophospholipase</fullName>
    </submittedName>
</protein>
<dbReference type="InterPro" id="IPR029058">
    <property type="entry name" value="AB_hydrolase_fold"/>
</dbReference>
<name>A0A1W6YG46_9BORD</name>
<evidence type="ECO:0000313" key="2">
    <source>
        <dbReference type="EMBL" id="ARP80085.1"/>
    </source>
</evidence>
<dbReference type="KEGG" id="bgv:CAL12_04100"/>
<sequence length="347" mass="36673">MNRRFSLLVGTCALALCTVDAAFAAGMGGPLRIADMGSFFVGGRIIETQYPGSFPAGRVPNGKIAVDQMYVSYVIPEHARKTPIVLVPGGGLTGAEYETTPDGREGWATYFARKGFPVYVVDTPGRGRAGFDATSINEAKEKKDPAILPSGLFSATGEFAWTNFRFGPQFGTPFPDTQFPVAAIDAFAAQGVPNSEATLTGGGAKTAPAALAALLDRIGPSIVLVHSLSGPYADILVGLRPKLVRAVVNIEGAQYIVPTDAQVAAYKGIPDLELFGDHLDAQAITGAVRMRGRQAVVDRINQQPGGKAKLVTLPSVGIHGNSHMMMQDKNNLAVADYILKWLSAQAR</sequence>
<dbReference type="InterPro" id="IPR050228">
    <property type="entry name" value="Carboxylesterase_BioH"/>
</dbReference>
<dbReference type="STRING" id="1416806.CAL12_04100"/>
<feature type="signal peptide" evidence="1">
    <location>
        <begin position="1"/>
        <end position="24"/>
    </location>
</feature>
<accession>A0A1W6YG46</accession>
<dbReference type="PANTHER" id="PTHR43194:SF2">
    <property type="entry name" value="PEROXISOMAL MEMBRANE PROTEIN LPX1"/>
    <property type="match status" value="1"/>
</dbReference>
<evidence type="ECO:0000313" key="3">
    <source>
        <dbReference type="Proteomes" id="UP000194151"/>
    </source>
</evidence>
<organism evidence="2 3">
    <name type="scientific">Bordetella genomosp. 8</name>
    <dbReference type="NCBI Taxonomy" id="1416806"/>
    <lineage>
        <taxon>Bacteria</taxon>
        <taxon>Pseudomonadati</taxon>
        <taxon>Pseudomonadota</taxon>
        <taxon>Betaproteobacteria</taxon>
        <taxon>Burkholderiales</taxon>
        <taxon>Alcaligenaceae</taxon>
        <taxon>Bordetella</taxon>
    </lineage>
</organism>
<dbReference type="RefSeq" id="WP_086063317.1">
    <property type="nucleotide sequence ID" value="NZ_CP021108.1"/>
</dbReference>
<evidence type="ECO:0000256" key="1">
    <source>
        <dbReference type="SAM" id="SignalP"/>
    </source>
</evidence>
<dbReference type="Gene3D" id="3.40.50.1820">
    <property type="entry name" value="alpha/beta hydrolase"/>
    <property type="match status" value="1"/>
</dbReference>
<gene>
    <name evidence="2" type="ORF">CAL12_04100</name>
</gene>
<dbReference type="AlphaFoldDB" id="A0A1W6YG46"/>
<dbReference type="PANTHER" id="PTHR43194">
    <property type="entry name" value="HYDROLASE ALPHA/BETA FOLD FAMILY"/>
    <property type="match status" value="1"/>
</dbReference>
<dbReference type="Proteomes" id="UP000194151">
    <property type="component" value="Chromosome"/>
</dbReference>
<feature type="chain" id="PRO_5013003971" evidence="1">
    <location>
        <begin position="25"/>
        <end position="347"/>
    </location>
</feature>